<sequence>MGFYHYVFGLHLHSNGYIPGLVALPPTPKVDVEVWLDLMPPWLQEIPNTKKQIWFVSDYQVECGEPLLRVQQLLGGAYFQISYFDGTEFIVDRAGSQIWAKWSDKLTLEDTATYLLGPVFGLVLRLRGIVCLHASSIQVGDRCMAIVGHAGAGKSTTAAAFAKAGFPILSDDVLPLWERDRTFLVQAGYPRVRLWPKSVEILYGTEDALPCLTPNWDKRYLDLTQEGYQFQQQPLPLGAIYILGSRSSDAAAPFIESLPAPASIIKLIANTYGNGLLDKGMRAKEFDLLSRLVAKVPVRQVTPHADAIYLPKLCEVIINDFESLNYSAVTLKDAES</sequence>
<protein>
    <submittedName>
        <fullName evidence="1">Serine/threonine protein kinase</fullName>
    </submittedName>
</protein>
<gene>
    <name evidence="1" type="ORF">ACE1CC_26700</name>
</gene>
<evidence type="ECO:0000313" key="1">
    <source>
        <dbReference type="EMBL" id="MFB2880454.1"/>
    </source>
</evidence>
<accession>A0ABV4XCK0</accession>
<dbReference type="Proteomes" id="UP001576774">
    <property type="component" value="Unassembled WGS sequence"/>
</dbReference>
<dbReference type="InterPro" id="IPR027417">
    <property type="entry name" value="P-loop_NTPase"/>
</dbReference>
<name>A0ABV4XCK0_9CYAN</name>
<reference evidence="1 2" key="1">
    <citation type="submission" date="2024-09" db="EMBL/GenBank/DDBJ databases">
        <title>Floridaenema gen nov. (Aerosakkonemataceae, Aerosakkonematales ord. nov., Cyanobacteria) from benthic tropical and subtropical fresh waters, with the description of four new species.</title>
        <authorList>
            <person name="Moretto J.A."/>
            <person name="Berthold D.E."/>
            <person name="Lefler F.W."/>
            <person name="Huang I.-S."/>
            <person name="Laughinghouse H. IV."/>
        </authorList>
    </citation>
    <scope>NUCLEOTIDE SEQUENCE [LARGE SCALE GENOMIC DNA]</scope>
    <source>
        <strain evidence="1 2">BLCC-F46</strain>
    </source>
</reference>
<keyword evidence="1" id="KW-0723">Serine/threonine-protein kinase</keyword>
<evidence type="ECO:0000313" key="2">
    <source>
        <dbReference type="Proteomes" id="UP001576774"/>
    </source>
</evidence>
<organism evidence="1 2">
    <name type="scientific">Floridaenema aerugineum BLCC-F46</name>
    <dbReference type="NCBI Taxonomy" id="3153654"/>
    <lineage>
        <taxon>Bacteria</taxon>
        <taxon>Bacillati</taxon>
        <taxon>Cyanobacteriota</taxon>
        <taxon>Cyanophyceae</taxon>
        <taxon>Oscillatoriophycideae</taxon>
        <taxon>Aerosakkonematales</taxon>
        <taxon>Aerosakkonemataceae</taxon>
        <taxon>Floridanema</taxon>
        <taxon>Floridanema aerugineum</taxon>
    </lineage>
</organism>
<dbReference type="GO" id="GO:0004674">
    <property type="term" value="F:protein serine/threonine kinase activity"/>
    <property type="evidence" value="ECO:0007669"/>
    <property type="project" value="UniProtKB-KW"/>
</dbReference>
<dbReference type="RefSeq" id="WP_413273468.1">
    <property type="nucleotide sequence ID" value="NZ_JBHFNQ010000204.1"/>
</dbReference>
<dbReference type="SUPFAM" id="SSF53795">
    <property type="entry name" value="PEP carboxykinase-like"/>
    <property type="match status" value="1"/>
</dbReference>
<keyword evidence="2" id="KW-1185">Reference proteome</keyword>
<keyword evidence="1" id="KW-0808">Transferase</keyword>
<keyword evidence="1" id="KW-0418">Kinase</keyword>
<dbReference type="Gene3D" id="3.40.50.300">
    <property type="entry name" value="P-loop containing nucleotide triphosphate hydrolases"/>
    <property type="match status" value="1"/>
</dbReference>
<dbReference type="EMBL" id="JBHFNQ010000204">
    <property type="protein sequence ID" value="MFB2880454.1"/>
    <property type="molecule type" value="Genomic_DNA"/>
</dbReference>
<comment type="caution">
    <text evidence="1">The sequence shown here is derived from an EMBL/GenBank/DDBJ whole genome shotgun (WGS) entry which is preliminary data.</text>
</comment>
<proteinExistence type="predicted"/>